<accession>A0A166USC1</accession>
<evidence type="ECO:0000256" key="5">
    <source>
        <dbReference type="ARBA" id="ARBA00022553"/>
    </source>
</evidence>
<protein>
    <recommendedName>
        <fullName evidence="4 10">Midasin</fullName>
    </recommendedName>
</protein>
<evidence type="ECO:0000256" key="7">
    <source>
        <dbReference type="ARBA" id="ARBA00022840"/>
    </source>
</evidence>
<feature type="compositionally biased region" description="Basic and acidic residues" evidence="11">
    <location>
        <begin position="4623"/>
        <end position="4638"/>
    </location>
</feature>
<dbReference type="Proteomes" id="UP000078544">
    <property type="component" value="Unassembled WGS sequence"/>
</dbReference>
<dbReference type="InterPro" id="IPR002035">
    <property type="entry name" value="VWF_A"/>
</dbReference>
<evidence type="ECO:0000256" key="1">
    <source>
        <dbReference type="ARBA" id="ARBA00004604"/>
    </source>
</evidence>
<dbReference type="Pfam" id="PF21108">
    <property type="entry name" value="MDN1_4th"/>
    <property type="match status" value="1"/>
</dbReference>
<feature type="compositionally biased region" description="Basic and acidic residues" evidence="11">
    <location>
        <begin position="4263"/>
        <end position="4273"/>
    </location>
</feature>
<feature type="compositionally biased region" description="Basic and acidic residues" evidence="11">
    <location>
        <begin position="4224"/>
        <end position="4233"/>
    </location>
</feature>
<feature type="compositionally biased region" description="Acidic residues" evidence="11">
    <location>
        <begin position="4339"/>
        <end position="4354"/>
    </location>
</feature>
<evidence type="ECO:0000256" key="3">
    <source>
        <dbReference type="ARBA" id="ARBA00007188"/>
    </source>
</evidence>
<feature type="compositionally biased region" description="Acidic residues" evidence="11">
    <location>
        <begin position="4275"/>
        <end position="4313"/>
    </location>
</feature>
<dbReference type="GO" id="GO:0000027">
    <property type="term" value="P:ribosomal large subunit assembly"/>
    <property type="evidence" value="ECO:0007669"/>
    <property type="project" value="InterPro"/>
</dbReference>
<evidence type="ECO:0000256" key="8">
    <source>
        <dbReference type="ARBA" id="ARBA00023186"/>
    </source>
</evidence>
<dbReference type="InterPro" id="IPR040848">
    <property type="entry name" value="AAA_lid_7"/>
</dbReference>
<dbReference type="FunFam" id="3.40.50.300:FF:000712">
    <property type="entry name" value="Midasin"/>
    <property type="match status" value="1"/>
</dbReference>
<proteinExistence type="inferred from homology"/>
<dbReference type="SMART" id="SM00382">
    <property type="entry name" value="AAA"/>
    <property type="match status" value="6"/>
</dbReference>
<dbReference type="PANTHER" id="PTHR48103">
    <property type="entry name" value="MIDASIN-RELATED"/>
    <property type="match status" value="1"/>
</dbReference>
<dbReference type="Gene3D" id="3.40.50.300">
    <property type="entry name" value="P-loop containing nucleotide triphosphate hydrolases"/>
    <property type="match status" value="6"/>
</dbReference>
<dbReference type="GO" id="GO:0016887">
    <property type="term" value="F:ATP hydrolysis activity"/>
    <property type="evidence" value="ECO:0007669"/>
    <property type="project" value="InterPro"/>
</dbReference>
<feature type="compositionally biased region" description="Low complexity" evidence="11">
    <location>
        <begin position="4445"/>
        <end position="4458"/>
    </location>
</feature>
<feature type="compositionally biased region" description="Basic and acidic residues" evidence="11">
    <location>
        <begin position="4477"/>
        <end position="4536"/>
    </location>
</feature>
<evidence type="ECO:0000256" key="9">
    <source>
        <dbReference type="ARBA" id="ARBA00023242"/>
    </source>
</evidence>
<evidence type="ECO:0000256" key="10">
    <source>
        <dbReference type="PIRNR" id="PIRNR010340"/>
    </source>
</evidence>
<dbReference type="InterPro" id="IPR048617">
    <property type="entry name" value="MDN1_AAA_lid_4"/>
</dbReference>
<dbReference type="FunFam" id="3.40.50.300:FF:000582">
    <property type="entry name" value="Midasin"/>
    <property type="match status" value="1"/>
</dbReference>
<keyword evidence="9 10" id="KW-0539">Nucleus</keyword>
<evidence type="ECO:0000256" key="4">
    <source>
        <dbReference type="ARBA" id="ARBA00017143"/>
    </source>
</evidence>
<feature type="compositionally biased region" description="Acidic residues" evidence="11">
    <location>
        <begin position="4166"/>
        <end position="4184"/>
    </location>
</feature>
<gene>
    <name evidence="13" type="ORF">AAL_00364</name>
</gene>
<feature type="compositionally biased region" description="Basic and acidic residues" evidence="11">
    <location>
        <begin position="4547"/>
        <end position="4557"/>
    </location>
</feature>
<name>A0A166USC1_9HYPO</name>
<dbReference type="InterPro" id="IPR011704">
    <property type="entry name" value="ATPase_dyneun-rel_AAA"/>
</dbReference>
<feature type="compositionally biased region" description="Basic and acidic residues" evidence="11">
    <location>
        <begin position="4188"/>
        <end position="4217"/>
    </location>
</feature>
<dbReference type="GO" id="GO:0005730">
    <property type="term" value="C:nucleolus"/>
    <property type="evidence" value="ECO:0007669"/>
    <property type="project" value="UniProtKB-SubCell"/>
</dbReference>
<dbReference type="CDD" id="cd00009">
    <property type="entry name" value="AAA"/>
    <property type="match status" value="2"/>
</dbReference>
<keyword evidence="6 10" id="KW-0547">Nucleotide-binding</keyword>
<dbReference type="PIRSF" id="PIRSF010340">
    <property type="entry name" value="Midasin"/>
    <property type="match status" value="1"/>
</dbReference>
<dbReference type="Pfam" id="PF07728">
    <property type="entry name" value="AAA_5"/>
    <property type="match status" value="8"/>
</dbReference>
<dbReference type="Gene3D" id="3.40.50.410">
    <property type="entry name" value="von Willebrand factor, type A domain"/>
    <property type="match status" value="1"/>
</dbReference>
<feature type="domain" description="VWFA" evidence="12">
    <location>
        <begin position="4749"/>
        <end position="4957"/>
    </location>
</feature>
<dbReference type="PANTHER" id="PTHR48103:SF2">
    <property type="entry name" value="MIDASIN"/>
    <property type="match status" value="1"/>
</dbReference>
<evidence type="ECO:0000256" key="2">
    <source>
        <dbReference type="ARBA" id="ARBA00004642"/>
    </source>
</evidence>
<keyword evidence="7 10" id="KW-0067">ATP-binding</keyword>
<dbReference type="PROSITE" id="PS50234">
    <property type="entry name" value="VWFA"/>
    <property type="match status" value="1"/>
</dbReference>
<dbReference type="Pfam" id="PF17865">
    <property type="entry name" value="AAA_lid_5"/>
    <property type="match status" value="1"/>
</dbReference>
<dbReference type="InterPro" id="IPR027417">
    <property type="entry name" value="P-loop_NTPase"/>
</dbReference>
<keyword evidence="5" id="KW-0597">Phosphoprotein</keyword>
<dbReference type="SUPFAM" id="SSF52540">
    <property type="entry name" value="P-loop containing nucleoside triphosphate hydrolases"/>
    <property type="match status" value="6"/>
</dbReference>
<keyword evidence="8 10" id="KW-0143">Chaperone</keyword>
<dbReference type="InterPro" id="IPR041190">
    <property type="entry name" value="Midasin_AAA_lid_5"/>
</dbReference>
<feature type="compositionally biased region" description="Low complexity" evidence="11">
    <location>
        <begin position="4400"/>
        <end position="4410"/>
    </location>
</feature>
<comment type="similarity">
    <text evidence="3 10">Belongs to the midasin family.</text>
</comment>
<evidence type="ECO:0000256" key="6">
    <source>
        <dbReference type="ARBA" id="ARBA00022741"/>
    </source>
</evidence>
<comment type="caution">
    <text evidence="13">The sequence shown here is derived from an EMBL/GenBank/DDBJ whole genome shotgun (WGS) entry which is preliminary data.</text>
</comment>
<dbReference type="FunFam" id="3.40.50.300:FF:001368">
    <property type="entry name" value="Midasin"/>
    <property type="match status" value="1"/>
</dbReference>
<dbReference type="InterPro" id="IPR003593">
    <property type="entry name" value="AAA+_ATPase"/>
</dbReference>
<dbReference type="OrthoDB" id="5186at2759"/>
<dbReference type="GO" id="GO:0000055">
    <property type="term" value="P:ribosomal large subunit export from nucleus"/>
    <property type="evidence" value="ECO:0007669"/>
    <property type="project" value="TreeGrafter"/>
</dbReference>
<feature type="compositionally biased region" description="Basic and acidic residues" evidence="11">
    <location>
        <begin position="4382"/>
        <end position="4392"/>
    </location>
</feature>
<keyword evidence="14" id="KW-1185">Reference proteome</keyword>
<organism evidence="13 14">
    <name type="scientific">Moelleriella libera RCEF 2490</name>
    <dbReference type="NCBI Taxonomy" id="1081109"/>
    <lineage>
        <taxon>Eukaryota</taxon>
        <taxon>Fungi</taxon>
        <taxon>Dikarya</taxon>
        <taxon>Ascomycota</taxon>
        <taxon>Pezizomycotina</taxon>
        <taxon>Sordariomycetes</taxon>
        <taxon>Hypocreomycetidae</taxon>
        <taxon>Hypocreales</taxon>
        <taxon>Clavicipitaceae</taxon>
        <taxon>Moelleriella</taxon>
    </lineage>
</organism>
<feature type="region of interest" description="Disordered" evidence="11">
    <location>
        <begin position="4142"/>
        <end position="4638"/>
    </location>
</feature>
<evidence type="ECO:0000256" key="11">
    <source>
        <dbReference type="SAM" id="MobiDB-lite"/>
    </source>
</evidence>
<evidence type="ECO:0000313" key="14">
    <source>
        <dbReference type="Proteomes" id="UP000078544"/>
    </source>
</evidence>
<comment type="subcellular location">
    <subcellularLocation>
        <location evidence="1">Nucleus</location>
        <location evidence="1">Nucleolus</location>
    </subcellularLocation>
    <subcellularLocation>
        <location evidence="2">Nucleus</location>
        <location evidence="2">Nucleoplasm</location>
    </subcellularLocation>
</comment>
<dbReference type="GO" id="GO:0030687">
    <property type="term" value="C:preribosome, large subunit precursor"/>
    <property type="evidence" value="ECO:0007669"/>
    <property type="project" value="TreeGrafter"/>
</dbReference>
<feature type="compositionally biased region" description="Acidic residues" evidence="11">
    <location>
        <begin position="4249"/>
        <end position="4260"/>
    </location>
</feature>
<dbReference type="FunFam" id="3.40.50.300:FF:000142">
    <property type="entry name" value="Midasin"/>
    <property type="match status" value="1"/>
</dbReference>
<dbReference type="InterPro" id="IPR012099">
    <property type="entry name" value="Midasin"/>
</dbReference>
<dbReference type="InterPro" id="IPR036465">
    <property type="entry name" value="vWFA_dom_sf"/>
</dbReference>
<reference evidence="13 14" key="1">
    <citation type="journal article" date="2016" name="Genome Biol. Evol.">
        <title>Divergent and convergent evolution of fungal pathogenicity.</title>
        <authorList>
            <person name="Shang Y."/>
            <person name="Xiao G."/>
            <person name="Zheng P."/>
            <person name="Cen K."/>
            <person name="Zhan S."/>
            <person name="Wang C."/>
        </authorList>
    </citation>
    <scope>NUCLEOTIDE SEQUENCE [LARGE SCALE GENOMIC DNA]</scope>
    <source>
        <strain evidence="13 14">RCEF 2490</strain>
    </source>
</reference>
<dbReference type="SUPFAM" id="SSF53300">
    <property type="entry name" value="vWA-like"/>
    <property type="match status" value="1"/>
</dbReference>
<evidence type="ECO:0000259" key="12">
    <source>
        <dbReference type="PROSITE" id="PS50234"/>
    </source>
</evidence>
<dbReference type="Pfam" id="PF17867">
    <property type="entry name" value="AAA_lid_7"/>
    <property type="match status" value="3"/>
</dbReference>
<comment type="function">
    <text evidence="10">Nuclear chaperone required for maturation and nuclear export of pre-60S ribosome subunits.</text>
</comment>
<dbReference type="GO" id="GO:0005654">
    <property type="term" value="C:nucleoplasm"/>
    <property type="evidence" value="ECO:0007669"/>
    <property type="project" value="UniProtKB-SubCell"/>
</dbReference>
<sequence length="4966" mass="553746">MTTIDVSRQTKSLLEDATVREHLPSELYDSIQQDSTAKLLDALSQAALCSQLTEHVFVHLENVFPDICARWIISAGAQVAPAVRIRIASSIARLLPFAPCLASFIQCAGDGNEAEKQPSPAQLLLPQFDDASLSSLDAPSILESLVTLWRLLNFDLRTYSRIASMSYMQMLFQHESPPVRYVAIRIFCLLLHASDLKLETLIHKHVGIDESVMGSIDGVSMDFTFLSLYEQDRARKVITLQHELQNPKQEEEVKSRCLQSLTPYAIAYGDIVLPRPNGMVAHPSTVVMTSTTTQNLERLAASLRTEDPVLLYGSAGVGKTTFIHEIATQLGKQSDMVALHLNEQTDAKMLIGLYSTDTKPGSFQWRPGVLTTAVREGRWVLVEDLDRAPTEVLSTLLPLIERRELLIPSRGERIRAANGFRLFATIRTSRGMNGQENLPSFVGMRFWQKICAKPLPASELEQVVTKTFPMLRKFVPGILAVHARLSQLGGNLRLVSRGRGVMDRQVNLRDLLKWCQRLKECLLTAGSISGNEPISESTRDWMFMEALDCFVGSCPDVEISKHLTYSIAEEMHMSKDRADHYMAANIPPLDENERVFNIGRAQLTKKKSLSRLRKSKRPFASTAHAKRLLEQIAVAVKLKEPVLLVGETGIGKTTVVQQLADSLGHKLIAVNLSQQSEAGDLLGGFKPVNVRSLAVPLKEEFEDLFAATGISATKNQKYLEQIGKCFAKSQWPRVSRLWKEAPKMFGKIVSDLRRLQADQAVAHTGEEQPTKRRKTQSKLESLLELQPRWDAFAQKLEQFEVQSSGGSGAFAFSFVEGNLVKAVRNGDWVLLDEINLASADTLESIADLLTSPGETPSILLSETGEIEKIVAHPSFRIFGAMNPATDVGKRDLPIGIRSRFTELYVRSPDNDLKDLLTIIKAYMGDGSTKNDQAADDIARLYLNTKRMTEEKRLVDGANEVPHFSLRTLTRVLSYVKSISPSYGVRRALYEGFSMGFLTLLNRESEKLLLPLIYHHLLDKHGNPQSLLSQPPKHPNDGRQYVKFQNRNRDRYYWLFQGNEIPVQREDYIITPYVERNLLNLVRATSTRRFPVLIQGPTSAGKTSMIEYLAEFTGNKFVRINNHEHTDLQEYLGTYVSGPDGKLRFQEGLLVQAMRQGHWIVLDELNLAPTDVLEALNRLLDDNRELLIPETQEVVRPHENFILFATQNPPGLYGGRKVLSRAFRNRFLELHFDDIPEDELEFILQHRSRNTSPPDCRRIVAVYKELSRLRQTSRLFEQKDSFATLRDLFRWALRTADTREEIAAHGFMLLAERVRVEEERLAVKEVVEKIFKVKIDPHELYSASKAPELKHLANRQSSQGVVLTHAMRRLYVLVSRALQNNEPVLLVGETGCGKTTVVQVLAEALGQKLHIVNAHQNTETGDLIGSQRPVRNRGAILDALDAQLTTTLASLGQNIPADLEAKLEKYHDLDSSIKARVPQVIHDRIMGHAAKSKALFEWSDGALVEAMRSGNFFLLDEISLADDSVLERLNSVLEPRKTLLLAEKGVDNSFIVGAEGFQFFATMNPGGDFGKRELSPALRNRFTEIWVPPLSESEDIYDIVQAKLEDGSKHLADAMVKFAHWFAQTFRSMASSSFSVREILVWVQFINMFQARDPVAAFVHGAAAIFVDSIGANPSAVLATDRNTVINQRQECLKKLGDLAGQDVSRMYMEEPDLTLTDDLLSIGEFSTPRDRSHAANPTFAFHAPTTRSTVMRVVRALQMQKPILLEGSPGVGKTTLVAALAQACGRPLTRINLSDQTDLMDLFGTDVPVEGEGAGHFAWRDAPFLQAMQTGEWVLLDEMNLASQSVLEGLNACLDHRGEVYVSELDQVFKRHPDFRLFAAQNPHHQGGGRKGLPASFVNRFIVVYADVFKDEDLKLIASHDFPNVSSEIIAHLVEFVSKIEHQIVVEKSFGLQGGPWEFNLRDVLRWLRLLSSADPLLATARLDDFLDIIVKQRFRTTRDRAEAEKLFTSVVGWEPQTRSLYHDLSSRFGQVGFGLLPRNSDVQPEVLPNIDVVVRLAELESIIVCINQNIPCILSGPSGYGKSALLSYVAAVAGKPLVIFPMNADIDTMDLVGGFEQADPLREVNAALVELADYLKGSVMSLVPSVAPTEVLHLLHMLSGHNDDHQKLPGILSALQSLLDRVASDSEASVKLINVKRLLEAPLQLSNPRFEWLDGVIVKALLTGQWLVLDNANMCNASVLDRLNSLLEPNGSLDINEHSDTEGRPRIIRPHPDFRIFLTMDPRYGELSRAMRNRAVEIHIVSPPPALSPCFDKVSAVEGPRQRFHLLQVSTEDVMSKKVAEAAVEHLSLGDLALLPRFIDQCPKHAGRPGFVTAAEELLGFLQTSPGSQLLQNIVQLYSTLPAEVTFGNDGTQCIHMLNNETFAKMLSNEVIAAWMGERLERSWHLHRLRQEMHLQERKAQSTRLASLNRLQRSLISARVAAVSKDSTVMLGAFLSSILAATEMYLTQDIESKKNFFIRLQLLNFLEQFLQQTIALTSGTDFDDAYFQAHITLGKKRLQVFGQSTQTQSDGAYVSSVFDDLSRNFNSGFQLSSGLSMEPLWYMFRPTPIASQAGFERSVELDQLARRFDAIRWRASSSIFNLSEAQRALLKAYHIIRDDTLPGDDLLKGLATAIDTLERRIGLTAQETVPVFTKEFEYLRQVLMLKSWTNGPIDSERHGQLIVMSNIPTKAAMTLDSPARKASSLQLLADMASSKLFHWDGKLNIALWNNLRGLNGISLGSMSLLEAELPIIGQHLATLAPQVASEPLKPLNALLEDILLDTLGAHGSNIRAAMVDCLTKLKTDTAALSMMAPKFATQNPVFNDLKQAVEVPHLQEVLFQHLIPAAVEIIAAQAETVHTARHSAMAWLHFSIGIVKLYTPDKVFDPQLQPKAEAEFHSKLESSLLEKLAALRSFQIGFSGQSSSARISLLELQLGQLGPSPEAMQSIFRPEKSELTQIHAEFANVLKTVTGPTLQALLTQPNPLSNSENTDGLKLVQENILRLTDRLSSRHEAYQDMTRPAVNMLHCLLVGLSLCDAARAEAPKPSTLHLLNMTPYSASSYSDASPDDSRSNSFEFLHLMSAHVAVNGFQGLASIDREAVFACFHAFFEEWTRKLDADRKAEAAKTSMYRFRGTLEDEEEIDAAEFDELFPTFDEEKSSGRTAKGPEQARGLSLRVAEAHRKIFLERQEPSVALRDSCMAVSQRVATELQDSANVDRTINGKMLPSILLLLSEKMEAMQKQVSSKEYNFYTDTNLVESRQLVTLMQKIKARFRELQLVDEIGHMQTLADVIQACDKILEQVYSDPLAKILPKVEQLHAHVYEWQFGGWASKTYAVLPIHNLLTDTVIRWRRLELSTWGNLFGMEQKKCHDDAYSWWFIAYQVVIAVPLTMMDSPSKLKDYAKSLIESLETYFTTSIVGQFRTRLSLLRQLLNHLYSLAENYPALEIICTAVDSFLRYFSRYEKVADDAIQKGRLPIDKKMRDVLLMASWKDTNINALRESARKSHQKLFRLVRKFRGVLGQEMGLFISQGLPDENISALSAHEPESILSKTPAVDVEHIANLLPGWLENHKRLANQWKTVSIIKKITSSPETSSNAAESIVDFVNDLTTSMVELRKETPSVLNDETKSQVKHLKTRKRKLFADTLRDLRAMGLQFNLSQDRLAHQNSLAIILSRLATADSSASKTPGEAEYFLHKTLELVPRAREAAREHSEDLTSAEVTRSVGFVEGLLHLTLAQHQRLGAASTAFKSLQKAVDQFRCLGDISRNGPLARRTSSCDWPRVLSWLHHATDFSLKIIQNQAQLGSIDNGSVTESLELWKTRVTMHSSAAANLANLPQSVSSVNYQKLEQSIMEDVAEFGRDLGQVMEARPDLSFILKHLRVCTEVELGITGEWQENVHPGVLAEAVAKLSDTVLVAIEGVQKIGTAVPRDQNEPGWLIRHGDGVASMVDHLHLKDIEGLTRDCIGLVQRIRLNDSQNSLAAMGVISLASPILDQFLSLCQHCISQVRHLHRATAYMAYTLTKSFNQIASQGFCTPQEKSDESSGDAGKLEAGTGLGDGEGAEDISKDIQADEDLTELAQEANKEQNGDVEDEKDAVDMADEDLEGEMGSVAGEEEEGEGSRKGDDKDEAEDDMDEEAGEVDDLDPTAVDEKMWDGENDEKAEKEQQGNETRGRKQEDEQMAAEENAKQKKENQELEDNEDGAQPKEDEGQGEDEEDDQAAPEELNRQDQHVQENDALDLPDEMELDFDEDKVESDSDGIDDLSDAEDGSDDAEERPTGKEEDDEEVDDPSTQQPRTEADMESEMSEDETDEAGDETLTGADEVQEEVKEDPDDDDDDDDNSGEERKEEEAQDKANPPPDNANADVDNAAPSDVKSSGLDDEEQRMDVDDPFKAQAAEQDSGDLGDGAADQDASAGSKGTASRSNEMVDRGQEEDEAKEAAASDPFRKLGDALEKWHRQNADILDAKQDDAPSSKEADKSEAEEQGRREYQHVQHDEDAADDQAMGTAREDELQRIDDTMAIDDEDQQDKAAADATNHVMEADADDEAERETDTTTDAADAAEEGETNTNESDKRTGVQTRQGNYDREQTPPGGEDERATVAGQVEDGPVEETSEQLSTTHISDEAGGLRDYAECLEQWSEFQSKSHALSLSLTSQLRLILTPSQSTKLSGSFRTGKRLNIKRIIPYIASSYKRDKIWMRRAVPTKRRYQILLCVDDSKSMGESSSGRLAMESLVMVSRALTMLEAGQVGVVGFGADVMTAHELTEPFASDAGARVLQRFSFGQDRTDVALLIRQTIDKFRTAKQQQQQQSQSGAADLWQLALILSDGLTPSASHDAIRRLLREAMEERIMIVFIIMDDTGNRKGDSVLELKEAKFVRDDDGESSRVVIERYLDTFPFQYYLIVHNLEELPTALAGLLRTWFAEVAA</sequence>
<dbReference type="STRING" id="1081109.A0A166USC1"/>
<dbReference type="GO" id="GO:0005524">
    <property type="term" value="F:ATP binding"/>
    <property type="evidence" value="ECO:0007669"/>
    <property type="project" value="UniProtKB-KW"/>
</dbReference>
<feature type="compositionally biased region" description="Acidic residues" evidence="11">
    <location>
        <begin position="4362"/>
        <end position="4381"/>
    </location>
</feature>
<dbReference type="EMBL" id="AZGY01000001">
    <property type="protein sequence ID" value="OAA32899.1"/>
    <property type="molecule type" value="Genomic_DNA"/>
</dbReference>
<feature type="region of interest" description="Disordered" evidence="11">
    <location>
        <begin position="4074"/>
        <end position="4102"/>
    </location>
</feature>
<evidence type="ECO:0000313" key="13">
    <source>
        <dbReference type="EMBL" id="OAA32899.1"/>
    </source>
</evidence>